<sequence length="465" mass="53546">MADPSTSPAIAQALTRIFAEDFPVERLAWRRPHRPLTTKKAASSDRLSKKQKTGPKDPTLLLQNKELIRNVTEFLDPFEIQAWACCCKATRSVCNPAFQLDRLFALFSILKEDADRLDSHIQETTENNEPNNPNSVNWMDVLDVFMEALMTLQETYGPFHPHPLHASLVGEIIMDQITMPPNGHFQPNEQFLSVIRGRIPLCHVWSGRLGGLAFSQHLVLGDHDDYFIFTEEYWTGENAFPFLREHSPEDIEAEVPPGPARILLQEKRIPFINLFTREQEEHTEQMGWFFPSRDDDKTDQQDSSVNHLNLNEGVKAEIFCMNYQDLPEQEGDLKEFHEWYQTCIEKYADCTSMAQAWCQRAPVSPQRRPWDQWTQLVRAAWLNAHNIAPFEDTPRGRQLWEQVMELALKADGLSKPTTGSETREIIRPLDINTFQVAGVDEARAKECLAVYLWKDHKLAKASDYV</sequence>
<keyword evidence="3" id="KW-1185">Reference proteome</keyword>
<dbReference type="EMBL" id="CAICTM010000158">
    <property type="protein sequence ID" value="CAB9503209.1"/>
    <property type="molecule type" value="Genomic_DNA"/>
</dbReference>
<comment type="caution">
    <text evidence="2">The sequence shown here is derived from an EMBL/GenBank/DDBJ whole genome shotgun (WGS) entry which is preliminary data.</text>
</comment>
<dbReference type="Proteomes" id="UP001153069">
    <property type="component" value="Unassembled WGS sequence"/>
</dbReference>
<name>A0A9N8DNV3_9STRA</name>
<dbReference type="AlphaFoldDB" id="A0A9N8DNV3"/>
<reference evidence="2" key="1">
    <citation type="submission" date="2020-06" db="EMBL/GenBank/DDBJ databases">
        <authorList>
            <consortium name="Plant Systems Biology data submission"/>
        </authorList>
    </citation>
    <scope>NUCLEOTIDE SEQUENCE</scope>
    <source>
        <strain evidence="2">D6</strain>
    </source>
</reference>
<protein>
    <submittedName>
        <fullName evidence="2">Uncharacterized protein</fullName>
    </submittedName>
</protein>
<feature type="region of interest" description="Disordered" evidence="1">
    <location>
        <begin position="33"/>
        <end position="58"/>
    </location>
</feature>
<evidence type="ECO:0000313" key="2">
    <source>
        <dbReference type="EMBL" id="CAB9503209.1"/>
    </source>
</evidence>
<gene>
    <name evidence="2" type="ORF">SEMRO_159_G071770.1</name>
</gene>
<proteinExistence type="predicted"/>
<evidence type="ECO:0000313" key="3">
    <source>
        <dbReference type="Proteomes" id="UP001153069"/>
    </source>
</evidence>
<accession>A0A9N8DNV3</accession>
<evidence type="ECO:0000256" key="1">
    <source>
        <dbReference type="SAM" id="MobiDB-lite"/>
    </source>
</evidence>
<organism evidence="2 3">
    <name type="scientific">Seminavis robusta</name>
    <dbReference type="NCBI Taxonomy" id="568900"/>
    <lineage>
        <taxon>Eukaryota</taxon>
        <taxon>Sar</taxon>
        <taxon>Stramenopiles</taxon>
        <taxon>Ochrophyta</taxon>
        <taxon>Bacillariophyta</taxon>
        <taxon>Bacillariophyceae</taxon>
        <taxon>Bacillariophycidae</taxon>
        <taxon>Naviculales</taxon>
        <taxon>Naviculaceae</taxon>
        <taxon>Seminavis</taxon>
    </lineage>
</organism>